<evidence type="ECO:0000313" key="3">
    <source>
        <dbReference type="EMBL" id="CAG8527461.1"/>
    </source>
</evidence>
<dbReference type="Pfam" id="PF05368">
    <property type="entry name" value="NmrA"/>
    <property type="match status" value="1"/>
</dbReference>
<sequence>MKLSKERCTLLITGVDSYIPNCIASCLLDCLKGSSSKVKFVVTAQDPDNELVRKLKKKGAEIREICYDDRQSVEDAVRGVNVMVFFPEHDEDRVRQAREMANAANNEEDLCGVLVNTIQGAGDGKQRLFKDYCEIEKIWKKETKSSDTCLCVLRPGFIQEAMELWSPHVEDSGTFNMTPSPHRRFAPLSLNDYACVVYEILAKAHDKAVIQIDRKHHHKCYTLTGPKSISFHKMIEIVNEVIGDQGSVEYEQVSEEELEEYLTNLSYDGHKRDDGSVWYGLNESSRAVTKLINEPQGKVDKRVRKFIEGLDKAEDAVQSLNRRNRGRQSNGEYRYNTRRQQKGLQARRIDDIIDMLDRLRNSGIEDADMLNTNERIRLANDLRRELNRIAEKLRGSGLEGEGRHEHKFPRIPLPLRPIEVNCVLDILCYIEEGCADKTTGDVEKITHREPQSIKIWFEISSPEIVNSVPTLETADVIAVRITTTTVGVIPTTTNVELSVAESKEYVMREITKSLGKYFFHVVS</sequence>
<feature type="region of interest" description="Disordered" evidence="1">
    <location>
        <begin position="320"/>
        <end position="342"/>
    </location>
</feature>
<protein>
    <submittedName>
        <fullName evidence="3">5843_t:CDS:1</fullName>
    </submittedName>
</protein>
<dbReference type="PANTHER" id="PTHR47129:SF1">
    <property type="entry name" value="NMRA-LIKE DOMAIN-CONTAINING PROTEIN"/>
    <property type="match status" value="1"/>
</dbReference>
<dbReference type="Gene3D" id="3.90.25.10">
    <property type="entry name" value="UDP-galactose 4-epimerase, domain 1"/>
    <property type="match status" value="1"/>
</dbReference>
<proteinExistence type="predicted"/>
<evidence type="ECO:0000313" key="4">
    <source>
        <dbReference type="Proteomes" id="UP000789739"/>
    </source>
</evidence>
<comment type="caution">
    <text evidence="3">The sequence shown here is derived from an EMBL/GenBank/DDBJ whole genome shotgun (WGS) entry which is preliminary data.</text>
</comment>
<evidence type="ECO:0000256" key="1">
    <source>
        <dbReference type="SAM" id="MobiDB-lite"/>
    </source>
</evidence>
<dbReference type="InterPro" id="IPR052718">
    <property type="entry name" value="NmrA-type_oxidoreductase"/>
</dbReference>
<organism evidence="3 4">
    <name type="scientific">Paraglomus brasilianum</name>
    <dbReference type="NCBI Taxonomy" id="144538"/>
    <lineage>
        <taxon>Eukaryota</taxon>
        <taxon>Fungi</taxon>
        <taxon>Fungi incertae sedis</taxon>
        <taxon>Mucoromycota</taxon>
        <taxon>Glomeromycotina</taxon>
        <taxon>Glomeromycetes</taxon>
        <taxon>Paraglomerales</taxon>
        <taxon>Paraglomeraceae</taxon>
        <taxon>Paraglomus</taxon>
    </lineage>
</organism>
<gene>
    <name evidence="3" type="ORF">PBRASI_LOCUS3939</name>
</gene>
<dbReference type="AlphaFoldDB" id="A0A9N9FD69"/>
<name>A0A9N9FD69_9GLOM</name>
<evidence type="ECO:0000259" key="2">
    <source>
        <dbReference type="Pfam" id="PF05368"/>
    </source>
</evidence>
<dbReference type="Proteomes" id="UP000789739">
    <property type="component" value="Unassembled WGS sequence"/>
</dbReference>
<keyword evidence="4" id="KW-1185">Reference proteome</keyword>
<dbReference type="PANTHER" id="PTHR47129">
    <property type="entry name" value="QUINONE OXIDOREDUCTASE 2"/>
    <property type="match status" value="1"/>
</dbReference>
<dbReference type="SUPFAM" id="SSF51735">
    <property type="entry name" value="NAD(P)-binding Rossmann-fold domains"/>
    <property type="match status" value="1"/>
</dbReference>
<dbReference type="InterPro" id="IPR036291">
    <property type="entry name" value="NAD(P)-bd_dom_sf"/>
</dbReference>
<dbReference type="InterPro" id="IPR008030">
    <property type="entry name" value="NmrA-like"/>
</dbReference>
<feature type="domain" description="NmrA-like" evidence="2">
    <location>
        <begin position="37"/>
        <end position="260"/>
    </location>
</feature>
<accession>A0A9N9FD69</accession>
<dbReference type="OrthoDB" id="10254221at2759"/>
<dbReference type="Gene3D" id="3.40.50.720">
    <property type="entry name" value="NAD(P)-binding Rossmann-like Domain"/>
    <property type="match status" value="1"/>
</dbReference>
<dbReference type="EMBL" id="CAJVPI010000378">
    <property type="protein sequence ID" value="CAG8527461.1"/>
    <property type="molecule type" value="Genomic_DNA"/>
</dbReference>
<reference evidence="3" key="1">
    <citation type="submission" date="2021-06" db="EMBL/GenBank/DDBJ databases">
        <authorList>
            <person name="Kallberg Y."/>
            <person name="Tangrot J."/>
            <person name="Rosling A."/>
        </authorList>
    </citation>
    <scope>NUCLEOTIDE SEQUENCE</scope>
    <source>
        <strain evidence="3">BR232B</strain>
    </source>
</reference>